<evidence type="ECO:0008006" key="3">
    <source>
        <dbReference type="Google" id="ProtNLM"/>
    </source>
</evidence>
<evidence type="ECO:0000313" key="1">
    <source>
        <dbReference type="EMBL" id="GAL84492.1"/>
    </source>
</evidence>
<evidence type="ECO:0000313" key="2">
    <source>
        <dbReference type="Proteomes" id="UP000030185"/>
    </source>
</evidence>
<accession>A0A098LDH6</accession>
<dbReference type="EMBL" id="BBLT01000003">
    <property type="protein sequence ID" value="GAL84492.1"/>
    <property type="molecule type" value="Genomic_DNA"/>
</dbReference>
<name>A0A098LDH6_9BACT</name>
<gene>
    <name evidence="1" type="ORF">MYP_1720</name>
</gene>
<dbReference type="PROSITE" id="PS51257">
    <property type="entry name" value="PROKAR_LIPOPROTEIN"/>
    <property type="match status" value="1"/>
</dbReference>
<proteinExistence type="predicted"/>
<dbReference type="Proteomes" id="UP000030185">
    <property type="component" value="Unassembled WGS sequence"/>
</dbReference>
<sequence>MKKLFLFLFAAVVMGCDEKSLSVDFIEPQPGESKNESGFNKKYRGTYNGADGAQLLIYEDKIVKRLTHNILFLRYDVDSNFTGNKNNDVELKVYYEKEKLKVLKISGDSIYTQYQAIDTVFKISDSQLCRSLKGSYFLNYKYGENNWKVQRLDLEKDRLSVSMIMPQDSLFKLLPVQEKVTLKNDSGEIISYQLKPTRKELQRLIKDNAFEEREVWIKER</sequence>
<keyword evidence="2" id="KW-1185">Reference proteome</keyword>
<protein>
    <recommendedName>
        <fullName evidence="3">Lipoprotein</fullName>
    </recommendedName>
</protein>
<dbReference type="STRING" id="153721.MYP_1720"/>
<reference evidence="1 2" key="1">
    <citation type="submission" date="2014-09" db="EMBL/GenBank/DDBJ databases">
        <title>Sporocytophaga myxococcoides PG-01 genome sequencing.</title>
        <authorList>
            <person name="Liu L."/>
            <person name="Gao P.J."/>
            <person name="Chen G.J."/>
            <person name="Wang L.S."/>
        </authorList>
    </citation>
    <scope>NUCLEOTIDE SEQUENCE [LARGE SCALE GENOMIC DNA]</scope>
    <source>
        <strain evidence="1 2">PG-01</strain>
    </source>
</reference>
<dbReference type="RefSeq" id="WP_045461506.1">
    <property type="nucleotide sequence ID" value="NZ_BBLT01000003.1"/>
</dbReference>
<dbReference type="eggNOG" id="ENOG5033D4Y">
    <property type="taxonomic scope" value="Bacteria"/>
</dbReference>
<dbReference type="OrthoDB" id="1358039at2"/>
<comment type="caution">
    <text evidence="1">The sequence shown here is derived from an EMBL/GenBank/DDBJ whole genome shotgun (WGS) entry which is preliminary data.</text>
</comment>
<organism evidence="1 2">
    <name type="scientific">Sporocytophaga myxococcoides</name>
    <dbReference type="NCBI Taxonomy" id="153721"/>
    <lineage>
        <taxon>Bacteria</taxon>
        <taxon>Pseudomonadati</taxon>
        <taxon>Bacteroidota</taxon>
        <taxon>Cytophagia</taxon>
        <taxon>Cytophagales</taxon>
        <taxon>Cytophagaceae</taxon>
        <taxon>Sporocytophaga</taxon>
    </lineage>
</organism>
<dbReference type="AlphaFoldDB" id="A0A098LDH6"/>